<gene>
    <name evidence="1" type="ORF">Pcinc_031976</name>
</gene>
<accession>A0AAE1K1S7</accession>
<keyword evidence="2" id="KW-1185">Reference proteome</keyword>
<evidence type="ECO:0000313" key="2">
    <source>
        <dbReference type="Proteomes" id="UP001286313"/>
    </source>
</evidence>
<comment type="caution">
    <text evidence="1">The sequence shown here is derived from an EMBL/GenBank/DDBJ whole genome shotgun (WGS) entry which is preliminary data.</text>
</comment>
<name>A0AAE1K1S7_PETCI</name>
<evidence type="ECO:0000313" key="1">
    <source>
        <dbReference type="EMBL" id="KAK3862132.1"/>
    </source>
</evidence>
<organism evidence="1 2">
    <name type="scientific">Petrolisthes cinctipes</name>
    <name type="common">Flat porcelain crab</name>
    <dbReference type="NCBI Taxonomy" id="88211"/>
    <lineage>
        <taxon>Eukaryota</taxon>
        <taxon>Metazoa</taxon>
        <taxon>Ecdysozoa</taxon>
        <taxon>Arthropoda</taxon>
        <taxon>Crustacea</taxon>
        <taxon>Multicrustacea</taxon>
        <taxon>Malacostraca</taxon>
        <taxon>Eumalacostraca</taxon>
        <taxon>Eucarida</taxon>
        <taxon>Decapoda</taxon>
        <taxon>Pleocyemata</taxon>
        <taxon>Anomura</taxon>
        <taxon>Galatheoidea</taxon>
        <taxon>Porcellanidae</taxon>
        <taxon>Petrolisthes</taxon>
    </lineage>
</organism>
<proteinExistence type="predicted"/>
<dbReference type="Proteomes" id="UP001286313">
    <property type="component" value="Unassembled WGS sequence"/>
</dbReference>
<sequence>MGVVSECSVESGEWKWCEVSGCGESKSGRFEWTDLTTNPLLAVTGRTERIHKGATTTTTECLQPYIIRVEPSSKLIQGYNNP</sequence>
<dbReference type="AlphaFoldDB" id="A0AAE1K1S7"/>
<dbReference type="EMBL" id="JAWQEG010004315">
    <property type="protein sequence ID" value="KAK3862132.1"/>
    <property type="molecule type" value="Genomic_DNA"/>
</dbReference>
<reference evidence="1" key="1">
    <citation type="submission" date="2023-10" db="EMBL/GenBank/DDBJ databases">
        <title>Genome assemblies of two species of porcelain crab, Petrolisthes cinctipes and Petrolisthes manimaculis (Anomura: Porcellanidae).</title>
        <authorList>
            <person name="Angst P."/>
        </authorList>
    </citation>
    <scope>NUCLEOTIDE SEQUENCE</scope>
    <source>
        <strain evidence="1">PB745_01</strain>
        <tissue evidence="1">Gill</tissue>
    </source>
</reference>
<protein>
    <submittedName>
        <fullName evidence="1">Uncharacterized protein</fullName>
    </submittedName>
</protein>